<dbReference type="Proteomes" id="UP000294678">
    <property type="component" value="Unassembled WGS sequence"/>
</dbReference>
<evidence type="ECO:0000256" key="13">
    <source>
        <dbReference type="PIRSR" id="PIRSR001492-3"/>
    </source>
</evidence>
<feature type="binding site" evidence="10 12">
    <location>
        <position position="335"/>
    </location>
    <ligand>
        <name>substrate</name>
    </ligand>
</feature>
<dbReference type="InterPro" id="IPR036646">
    <property type="entry name" value="PGAM_B_sf"/>
</dbReference>
<keyword evidence="17" id="KW-1185">Reference proteome</keyword>
<dbReference type="Gene3D" id="3.40.720.10">
    <property type="entry name" value="Alkaline Phosphatase, subunit A"/>
    <property type="match status" value="1"/>
</dbReference>
<evidence type="ECO:0000256" key="10">
    <source>
        <dbReference type="HAMAP-Rule" id="MF_01038"/>
    </source>
</evidence>
<dbReference type="GO" id="GO:0004619">
    <property type="term" value="F:phosphoglycerate mutase activity"/>
    <property type="evidence" value="ECO:0007669"/>
    <property type="project" value="UniProtKB-UniRule"/>
</dbReference>
<evidence type="ECO:0000313" key="16">
    <source>
        <dbReference type="EMBL" id="TDT68576.1"/>
    </source>
</evidence>
<keyword evidence="6 10" id="KW-0324">Glycolysis</keyword>
<feature type="binding site" evidence="10 12">
    <location>
        <position position="186"/>
    </location>
    <ligand>
        <name>substrate</name>
    </ligand>
</feature>
<dbReference type="PANTHER" id="PTHR31637:SF0">
    <property type="entry name" value="2,3-BISPHOSPHOGLYCERATE-INDEPENDENT PHOSPHOGLYCERATE MUTASE"/>
    <property type="match status" value="1"/>
</dbReference>
<dbReference type="InterPro" id="IPR017850">
    <property type="entry name" value="Alkaline_phosphatase_core_sf"/>
</dbReference>
<dbReference type="InterPro" id="IPR006124">
    <property type="entry name" value="Metalloenzyme"/>
</dbReference>
<keyword evidence="8 10" id="KW-0413">Isomerase</keyword>
<feature type="binding site" evidence="10 13">
    <location>
        <position position="443"/>
    </location>
    <ligand>
        <name>Mn(2+)</name>
        <dbReference type="ChEBI" id="CHEBI:29035"/>
        <label>2</label>
    </ligand>
</feature>
<feature type="binding site" evidence="10 12">
    <location>
        <begin position="154"/>
        <end position="155"/>
    </location>
    <ligand>
        <name>substrate</name>
    </ligand>
</feature>
<comment type="similarity">
    <text evidence="3 10">Belongs to the BPG-independent phosphoglycerate mutase family.</text>
</comment>
<evidence type="ECO:0000256" key="2">
    <source>
        <dbReference type="ARBA" id="ARBA00004798"/>
    </source>
</evidence>
<dbReference type="HAMAP" id="MF_01038">
    <property type="entry name" value="GpmI"/>
    <property type="match status" value="1"/>
</dbReference>
<feature type="binding site" evidence="10 13">
    <location>
        <position position="402"/>
    </location>
    <ligand>
        <name>Mn(2+)</name>
        <dbReference type="ChEBI" id="CHEBI:29035"/>
        <label>1</label>
    </ligand>
</feature>
<feature type="binding site" evidence="10 13">
    <location>
        <position position="63"/>
    </location>
    <ligand>
        <name>Mn(2+)</name>
        <dbReference type="ChEBI" id="CHEBI:29035"/>
        <label>2</label>
    </ligand>
</feature>
<feature type="binding site" evidence="10 13">
    <location>
        <position position="462"/>
    </location>
    <ligand>
        <name>Mn(2+)</name>
        <dbReference type="ChEBI" id="CHEBI:29035"/>
        <label>1</label>
    </ligand>
</feature>
<feature type="active site" description="Phosphoserine intermediate" evidence="10 11">
    <location>
        <position position="63"/>
    </location>
</feature>
<comment type="function">
    <text evidence="10">Catalyzes the interconversion of 2-phosphoglycerate and 3-phosphoglycerate.</text>
</comment>
<comment type="pathway">
    <text evidence="2 10">Carbohydrate degradation; glycolysis; pyruvate from D-glyceraldehyde 3-phosphate: step 3/5.</text>
</comment>
<dbReference type="SUPFAM" id="SSF53649">
    <property type="entry name" value="Alkaline phosphatase-like"/>
    <property type="match status" value="1"/>
</dbReference>
<evidence type="ECO:0000256" key="12">
    <source>
        <dbReference type="PIRSR" id="PIRSR001492-2"/>
    </source>
</evidence>
<feature type="binding site" evidence="10 13">
    <location>
        <position position="406"/>
    </location>
    <ligand>
        <name>Mn(2+)</name>
        <dbReference type="ChEBI" id="CHEBI:29035"/>
        <label>1</label>
    </ligand>
</feature>
<proteinExistence type="inferred from homology"/>
<dbReference type="EC" id="5.4.2.12" evidence="4 10"/>
<dbReference type="Pfam" id="PF01676">
    <property type="entry name" value="Metalloenzyme"/>
    <property type="match status" value="1"/>
</dbReference>
<feature type="domain" description="Metalloenzyme" evidence="14">
    <location>
        <begin position="4"/>
        <end position="501"/>
    </location>
</feature>
<evidence type="ECO:0000256" key="9">
    <source>
        <dbReference type="ARBA" id="ARBA00071648"/>
    </source>
</evidence>
<dbReference type="Pfam" id="PF06415">
    <property type="entry name" value="iPGM_N"/>
    <property type="match status" value="1"/>
</dbReference>
<dbReference type="PANTHER" id="PTHR31637">
    <property type="entry name" value="2,3-BISPHOSPHOGLYCERATE-INDEPENDENT PHOSPHOGLYCERATE MUTASE"/>
    <property type="match status" value="1"/>
</dbReference>
<dbReference type="InterPro" id="IPR011258">
    <property type="entry name" value="BPG-indep_PGM_N"/>
</dbReference>
<dbReference type="EMBL" id="SOBG01000007">
    <property type="protein sequence ID" value="TDT68576.1"/>
    <property type="molecule type" value="Genomic_DNA"/>
</dbReference>
<dbReference type="NCBIfam" id="TIGR01307">
    <property type="entry name" value="pgm_bpd_ind"/>
    <property type="match status" value="1"/>
</dbReference>
<feature type="binding site" evidence="10 12">
    <location>
        <begin position="262"/>
        <end position="265"/>
    </location>
    <ligand>
        <name>substrate</name>
    </ligand>
</feature>
<comment type="subunit">
    <text evidence="10">Monomer.</text>
</comment>
<dbReference type="GO" id="GO:0006007">
    <property type="term" value="P:glucose catabolic process"/>
    <property type="evidence" value="ECO:0007669"/>
    <property type="project" value="InterPro"/>
</dbReference>
<organism evidence="16 17">
    <name type="scientific">Hypnocyclicus thermotrophus</name>
    <dbReference type="NCBI Taxonomy" id="1627895"/>
    <lineage>
        <taxon>Bacteria</taxon>
        <taxon>Fusobacteriati</taxon>
        <taxon>Fusobacteriota</taxon>
        <taxon>Fusobacteriia</taxon>
        <taxon>Fusobacteriales</taxon>
        <taxon>Fusobacteriaceae</taxon>
        <taxon>Hypnocyclicus</taxon>
    </lineage>
</organism>
<dbReference type="GO" id="GO:0006096">
    <property type="term" value="P:glycolytic process"/>
    <property type="evidence" value="ECO:0007669"/>
    <property type="project" value="UniProtKB-UniRule"/>
</dbReference>
<gene>
    <name evidence="10" type="primary">gpmI</name>
    <name evidence="16" type="ORF">EV215_1643</name>
</gene>
<dbReference type="GO" id="GO:0005829">
    <property type="term" value="C:cytosol"/>
    <property type="evidence" value="ECO:0007669"/>
    <property type="project" value="TreeGrafter"/>
</dbReference>
<evidence type="ECO:0000256" key="5">
    <source>
        <dbReference type="ARBA" id="ARBA00022723"/>
    </source>
</evidence>
<dbReference type="Gene3D" id="3.40.1450.10">
    <property type="entry name" value="BPG-independent phosphoglycerate mutase, domain B"/>
    <property type="match status" value="1"/>
</dbReference>
<feature type="binding site" evidence="10 12">
    <location>
        <position position="192"/>
    </location>
    <ligand>
        <name>substrate</name>
    </ligand>
</feature>
<dbReference type="RefSeq" id="WP_134113510.1">
    <property type="nucleotide sequence ID" value="NZ_SOBG01000007.1"/>
</dbReference>
<sequence>MAKKPLVLMILDGWGINPHKNEKNAIEEVHPKNYYDILEKYPNTQILAAGEAVGLPDGQMGNSEVGHLNLGAGRVIYQPLVKISKDIKDGVLFENKVLKPAFERIKKENKALHLMGLLSDGGVHSHIEHLFGLLEMAKRENLEKVYIHVITDGRDTPPKSSLIYIEQLENKIKELGVGKIATVSGRYYAMDRDTNWERTEKAYRAIIFGDGEKHLSAKKAVETSYMEELTDEFVKPTVITDMAGNAHSKAENGDLFVFFNFRPDRARQITRAINDKEFKHFVRGNNSEVEFICMRQYDSTIDAKIAYEDDDINNTFGEVISKAGLKQLRTAETEKYAHVTFFFNGGVETSFEGEERVLVDSPKVATYDLQPEMSAYEVTDKLVESIENELYDVIIVNYANPDMVGHTGIFEAAKKAVSVVDECLGKVKEKVLEKDGVLLITADHGNVDLMEDPKTHVPFTAHTTNPVPFIVVTNDKGIELKDSGKLADVAPTMLKLLGIEKPKEMTGESLIK</sequence>
<evidence type="ECO:0000256" key="4">
    <source>
        <dbReference type="ARBA" id="ARBA00012026"/>
    </source>
</evidence>
<name>A0AA46DXZ6_9FUSO</name>
<evidence type="ECO:0000256" key="3">
    <source>
        <dbReference type="ARBA" id="ARBA00008819"/>
    </source>
</evidence>
<evidence type="ECO:0000256" key="8">
    <source>
        <dbReference type="ARBA" id="ARBA00023235"/>
    </source>
</evidence>
<reference evidence="16 17" key="1">
    <citation type="submission" date="2019-03" db="EMBL/GenBank/DDBJ databases">
        <title>Genomic Encyclopedia of Type Strains, Phase IV (KMG-IV): sequencing the most valuable type-strain genomes for metagenomic binning, comparative biology and taxonomic classification.</title>
        <authorList>
            <person name="Goeker M."/>
        </authorList>
    </citation>
    <scope>NUCLEOTIDE SEQUENCE [LARGE SCALE GENOMIC DNA]</scope>
    <source>
        <strain evidence="16 17">DSM 100055</strain>
    </source>
</reference>
<protein>
    <recommendedName>
        <fullName evidence="9 10">2,3-bisphosphoglycerate-independent phosphoglycerate mutase</fullName>
        <shortName evidence="10">BPG-independent PGAM</shortName>
        <shortName evidence="10">Phosphoglyceromutase</shortName>
        <shortName evidence="10">iPGM</shortName>
        <ecNumber evidence="4 10">5.4.2.12</ecNumber>
    </recommendedName>
</protein>
<evidence type="ECO:0000256" key="7">
    <source>
        <dbReference type="ARBA" id="ARBA00023211"/>
    </source>
</evidence>
<evidence type="ECO:0000256" key="11">
    <source>
        <dbReference type="PIRSR" id="PIRSR001492-1"/>
    </source>
</evidence>
<evidence type="ECO:0000256" key="1">
    <source>
        <dbReference type="ARBA" id="ARBA00000370"/>
    </source>
</evidence>
<comment type="catalytic activity">
    <reaction evidence="1 10">
        <text>(2R)-2-phosphoglycerate = (2R)-3-phosphoglycerate</text>
        <dbReference type="Rhea" id="RHEA:15901"/>
        <dbReference type="ChEBI" id="CHEBI:58272"/>
        <dbReference type="ChEBI" id="CHEBI:58289"/>
        <dbReference type="EC" id="5.4.2.12"/>
    </reaction>
</comment>
<comment type="caution">
    <text evidence="16">The sequence shown here is derived from an EMBL/GenBank/DDBJ whole genome shotgun (WGS) entry which is preliminary data.</text>
</comment>
<evidence type="ECO:0000259" key="15">
    <source>
        <dbReference type="Pfam" id="PF06415"/>
    </source>
</evidence>
<dbReference type="SUPFAM" id="SSF64158">
    <property type="entry name" value="2,3-Bisphosphoglycerate-independent phosphoglycerate mutase, substrate-binding domain"/>
    <property type="match status" value="1"/>
</dbReference>
<dbReference type="FunFam" id="3.40.1450.10:FF:000001">
    <property type="entry name" value="2,3-bisphosphoglycerate-independent phosphoglycerate mutase"/>
    <property type="match status" value="1"/>
</dbReference>
<feature type="domain" description="BPG-independent PGAM N-terminal" evidence="15">
    <location>
        <begin position="83"/>
        <end position="298"/>
    </location>
</feature>
<feature type="binding site" evidence="10 13">
    <location>
        <position position="444"/>
    </location>
    <ligand>
        <name>Mn(2+)</name>
        <dbReference type="ChEBI" id="CHEBI:29035"/>
        <label>2</label>
    </ligand>
</feature>
<feature type="binding site" evidence="10 13">
    <location>
        <position position="12"/>
    </location>
    <ligand>
        <name>Mn(2+)</name>
        <dbReference type="ChEBI" id="CHEBI:29035"/>
        <label>2</label>
    </ligand>
</feature>
<evidence type="ECO:0000256" key="6">
    <source>
        <dbReference type="ARBA" id="ARBA00023152"/>
    </source>
</evidence>
<dbReference type="CDD" id="cd16010">
    <property type="entry name" value="iPGM"/>
    <property type="match status" value="1"/>
</dbReference>
<dbReference type="InterPro" id="IPR005995">
    <property type="entry name" value="Pgm_bpd_ind"/>
</dbReference>
<keyword evidence="7 10" id="KW-0464">Manganese</keyword>
<dbReference type="FunFam" id="3.40.720.10:FF:000001">
    <property type="entry name" value="2,3-bisphosphoglycerate-independent phosphoglycerate mutase"/>
    <property type="match status" value="1"/>
</dbReference>
<keyword evidence="5 10" id="KW-0479">Metal-binding</keyword>
<evidence type="ECO:0000259" key="14">
    <source>
        <dbReference type="Pfam" id="PF01676"/>
    </source>
</evidence>
<dbReference type="GO" id="GO:0030145">
    <property type="term" value="F:manganese ion binding"/>
    <property type="evidence" value="ECO:0007669"/>
    <property type="project" value="UniProtKB-UniRule"/>
</dbReference>
<accession>A0AA46DXZ6</accession>
<comment type="cofactor">
    <cofactor evidence="10">
        <name>Mn(2+)</name>
        <dbReference type="ChEBI" id="CHEBI:29035"/>
    </cofactor>
    <text evidence="10">Binds 2 manganese ions per subunit.</text>
</comment>
<dbReference type="PIRSF" id="PIRSF001492">
    <property type="entry name" value="IPGAM"/>
    <property type="match status" value="1"/>
</dbReference>
<evidence type="ECO:0000313" key="17">
    <source>
        <dbReference type="Proteomes" id="UP000294678"/>
    </source>
</evidence>
<dbReference type="AlphaFoldDB" id="A0AA46DXZ6"/>
<feature type="binding site" evidence="10 12">
    <location>
        <position position="124"/>
    </location>
    <ligand>
        <name>substrate</name>
    </ligand>
</feature>